<evidence type="ECO:0000313" key="3">
    <source>
        <dbReference type="Proteomes" id="UP001610446"/>
    </source>
</evidence>
<accession>A0ABR4JRA2</accession>
<reference evidence="2 3" key="1">
    <citation type="submission" date="2024-07" db="EMBL/GenBank/DDBJ databases">
        <title>Section-level genome sequencing and comparative genomics of Aspergillus sections Usti and Cavernicolus.</title>
        <authorList>
            <consortium name="Lawrence Berkeley National Laboratory"/>
            <person name="Nybo J.L."/>
            <person name="Vesth T.C."/>
            <person name="Theobald S."/>
            <person name="Frisvad J.C."/>
            <person name="Larsen T.O."/>
            <person name="Kjaerboelling I."/>
            <person name="Rothschild-Mancinelli K."/>
            <person name="Lyhne E.K."/>
            <person name="Kogle M.E."/>
            <person name="Barry K."/>
            <person name="Clum A."/>
            <person name="Na H."/>
            <person name="Ledsgaard L."/>
            <person name="Lin J."/>
            <person name="Lipzen A."/>
            <person name="Kuo A."/>
            <person name="Riley R."/>
            <person name="Mondo S."/>
            <person name="Labutti K."/>
            <person name="Haridas S."/>
            <person name="Pangalinan J."/>
            <person name="Salamov A.A."/>
            <person name="Simmons B.A."/>
            <person name="Magnuson J.K."/>
            <person name="Chen J."/>
            <person name="Drula E."/>
            <person name="Henrissat B."/>
            <person name="Wiebenga A."/>
            <person name="Lubbers R.J."/>
            <person name="Gomes A.C."/>
            <person name="Makela M.R."/>
            <person name="Stajich J."/>
            <person name="Grigoriev I.V."/>
            <person name="Mortensen U.H."/>
            <person name="De Vries R.P."/>
            <person name="Baker S.E."/>
            <person name="Andersen M.R."/>
        </authorList>
    </citation>
    <scope>NUCLEOTIDE SEQUENCE [LARGE SCALE GENOMIC DNA]</scope>
    <source>
        <strain evidence="2 3">CBS 123904</strain>
    </source>
</reference>
<feature type="chain" id="PRO_5045639631" evidence="1">
    <location>
        <begin position="23"/>
        <end position="142"/>
    </location>
</feature>
<dbReference type="EMBL" id="JBFXLU010000098">
    <property type="protein sequence ID" value="KAL2842568.1"/>
    <property type="molecule type" value="Genomic_DNA"/>
</dbReference>
<comment type="caution">
    <text evidence="2">The sequence shown here is derived from an EMBL/GenBank/DDBJ whole genome shotgun (WGS) entry which is preliminary data.</text>
</comment>
<organism evidence="2 3">
    <name type="scientific">Aspergillus pseudoustus</name>
    <dbReference type="NCBI Taxonomy" id="1810923"/>
    <lineage>
        <taxon>Eukaryota</taxon>
        <taxon>Fungi</taxon>
        <taxon>Dikarya</taxon>
        <taxon>Ascomycota</taxon>
        <taxon>Pezizomycotina</taxon>
        <taxon>Eurotiomycetes</taxon>
        <taxon>Eurotiomycetidae</taxon>
        <taxon>Eurotiales</taxon>
        <taxon>Aspergillaceae</taxon>
        <taxon>Aspergillus</taxon>
        <taxon>Aspergillus subgen. Nidulantes</taxon>
    </lineage>
</organism>
<evidence type="ECO:0000256" key="1">
    <source>
        <dbReference type="SAM" id="SignalP"/>
    </source>
</evidence>
<proteinExistence type="predicted"/>
<keyword evidence="3" id="KW-1185">Reference proteome</keyword>
<name>A0ABR4JRA2_9EURO</name>
<protein>
    <submittedName>
        <fullName evidence="2">Uncharacterized protein</fullName>
    </submittedName>
</protein>
<sequence length="142" mass="15487">MRPFTTLSTLLLGASTTPLVSADSLPVPLLKRDYCDTLTKFSEGDARALQSSLQSSNDDLTYVAAHQYHKWDWNSARVCVWNDYVFENTHVSPWEVGWAVGYIFDMCCSGNGGECTGGSATAHGDSGLNLRIVLKSSGESCR</sequence>
<feature type="signal peptide" evidence="1">
    <location>
        <begin position="1"/>
        <end position="22"/>
    </location>
</feature>
<dbReference type="Proteomes" id="UP001610446">
    <property type="component" value="Unassembled WGS sequence"/>
</dbReference>
<evidence type="ECO:0000313" key="2">
    <source>
        <dbReference type="EMBL" id="KAL2842568.1"/>
    </source>
</evidence>
<gene>
    <name evidence="2" type="ORF">BJY01DRAFT_249054</name>
</gene>
<keyword evidence="1" id="KW-0732">Signal</keyword>